<gene>
    <name evidence="1" type="ORF">PACLA_8A028145</name>
</gene>
<dbReference type="Proteomes" id="UP001152795">
    <property type="component" value="Unassembled WGS sequence"/>
</dbReference>
<keyword evidence="2" id="KW-1185">Reference proteome</keyword>
<dbReference type="AlphaFoldDB" id="A0A6S7LRK2"/>
<proteinExistence type="predicted"/>
<evidence type="ECO:0000313" key="2">
    <source>
        <dbReference type="Proteomes" id="UP001152795"/>
    </source>
</evidence>
<reference evidence="1" key="1">
    <citation type="submission" date="2020-04" db="EMBL/GenBank/DDBJ databases">
        <authorList>
            <person name="Alioto T."/>
            <person name="Alioto T."/>
            <person name="Gomez Garrido J."/>
        </authorList>
    </citation>
    <scope>NUCLEOTIDE SEQUENCE</scope>
    <source>
        <strain evidence="1">A484AB</strain>
    </source>
</reference>
<accession>A0A6S7LRK2</accession>
<dbReference type="OrthoDB" id="10041188at2759"/>
<protein>
    <submittedName>
        <fullName evidence="1">Uncharacterized protein</fullName>
    </submittedName>
</protein>
<dbReference type="EMBL" id="CACRXK020025664">
    <property type="protein sequence ID" value="CAB4039629.1"/>
    <property type="molecule type" value="Genomic_DNA"/>
</dbReference>
<name>A0A6S7LRK2_PARCT</name>
<feature type="non-terminal residue" evidence="1">
    <location>
        <position position="1"/>
    </location>
</feature>
<sequence length="196" mass="22555">DASQFVYLSFTKGDLAMEKTVTEIWYSMLLSDATYKSLRTSLEELIRFTSAQNLHSETGGLITIDEMQFKQLQGVWKTWFGLRVQGTKWIQKQREKVIKADIQSLGARHSGYLNNVPVQHANALKKWIDDGVFKRTQPPTFAENPTLTGANVDERYAPYSYGIPAFHFPFTGWDYVQVKKFKRSSCLVTMYGDYIE</sequence>
<evidence type="ECO:0000313" key="1">
    <source>
        <dbReference type="EMBL" id="CAB4039629.1"/>
    </source>
</evidence>
<organism evidence="1 2">
    <name type="scientific">Paramuricea clavata</name>
    <name type="common">Red gorgonian</name>
    <name type="synonym">Violescent sea-whip</name>
    <dbReference type="NCBI Taxonomy" id="317549"/>
    <lineage>
        <taxon>Eukaryota</taxon>
        <taxon>Metazoa</taxon>
        <taxon>Cnidaria</taxon>
        <taxon>Anthozoa</taxon>
        <taxon>Octocorallia</taxon>
        <taxon>Malacalcyonacea</taxon>
        <taxon>Plexauridae</taxon>
        <taxon>Paramuricea</taxon>
    </lineage>
</organism>
<comment type="caution">
    <text evidence="1">The sequence shown here is derived from an EMBL/GenBank/DDBJ whole genome shotgun (WGS) entry which is preliminary data.</text>
</comment>